<evidence type="ECO:0000256" key="1">
    <source>
        <dbReference type="ARBA" id="ARBA00010751"/>
    </source>
</evidence>
<reference evidence="3 4" key="1">
    <citation type="submission" date="2015-01" db="EMBL/GenBank/DDBJ databases">
        <title>Lactococcus lactis subsp.lactis JCM 5805 whole genome shotgun sequence.</title>
        <authorList>
            <person name="Fujii T."/>
            <person name="Tomita Y."/>
            <person name="Ikushima S."/>
            <person name="Fujiwara D."/>
        </authorList>
    </citation>
    <scope>NUCLEOTIDE SEQUENCE [LARGE SCALE GENOMIC DNA]</scope>
    <source>
        <strain evidence="3 4">JCM 5805</strain>
    </source>
</reference>
<proteinExistence type="inferred from homology"/>
<comment type="similarity">
    <text evidence="1 2">Belongs to the UPF0145 family.</text>
</comment>
<evidence type="ECO:0000313" key="4">
    <source>
        <dbReference type="Proteomes" id="UP000031847"/>
    </source>
</evidence>
<sequence>MLYEKRNKMEEILIVTTNEVAGYRITEVYGEVFGLTTRSRNLFSSAGQQMKTVVGGEINGYTKLQHETRETSIDRMREEAKAKGANAIVAMRFDSSTFQNIDSVAAYGTAVKIEKI</sequence>
<gene>
    <name evidence="3" type="ORF">JCM5805K_1100</name>
</gene>
<dbReference type="Pfam" id="PF01906">
    <property type="entry name" value="YbjQ_1"/>
    <property type="match status" value="1"/>
</dbReference>
<accession>A0A0B8QSS9</accession>
<organism evidence="3 4">
    <name type="scientific">Lactococcus lactis subsp. lactis</name>
    <name type="common">Streptococcus lactis</name>
    <dbReference type="NCBI Taxonomy" id="1360"/>
    <lineage>
        <taxon>Bacteria</taxon>
        <taxon>Bacillati</taxon>
        <taxon>Bacillota</taxon>
        <taxon>Bacilli</taxon>
        <taxon>Lactobacillales</taxon>
        <taxon>Streptococcaceae</taxon>
        <taxon>Lactococcus</taxon>
    </lineage>
</organism>
<dbReference type="PANTHER" id="PTHR34068">
    <property type="entry name" value="UPF0145 PROTEIN YBJQ"/>
    <property type="match status" value="1"/>
</dbReference>
<dbReference type="PATRIC" id="fig|1360.94.peg.649"/>
<dbReference type="SUPFAM" id="SSF117782">
    <property type="entry name" value="YbjQ-like"/>
    <property type="match status" value="1"/>
</dbReference>
<evidence type="ECO:0000256" key="2">
    <source>
        <dbReference type="HAMAP-Rule" id="MF_00338"/>
    </source>
</evidence>
<dbReference type="InterPro" id="IPR002765">
    <property type="entry name" value="UPF0145_YbjQ-like"/>
</dbReference>
<dbReference type="HAMAP" id="MF_00338">
    <property type="entry name" value="UPF0145"/>
    <property type="match status" value="1"/>
</dbReference>
<dbReference type="EMBL" id="BBSI01000017">
    <property type="protein sequence ID" value="GAM79992.1"/>
    <property type="molecule type" value="Genomic_DNA"/>
</dbReference>
<dbReference type="AlphaFoldDB" id="A0A0B8QSS9"/>
<dbReference type="PANTHER" id="PTHR34068:SF2">
    <property type="entry name" value="UPF0145 PROTEIN SCO3412"/>
    <property type="match status" value="1"/>
</dbReference>
<evidence type="ECO:0000313" key="3">
    <source>
        <dbReference type="EMBL" id="GAM79992.1"/>
    </source>
</evidence>
<dbReference type="Proteomes" id="UP000031847">
    <property type="component" value="Unassembled WGS sequence"/>
</dbReference>
<dbReference type="InterPro" id="IPR035439">
    <property type="entry name" value="UPF0145_dom_sf"/>
</dbReference>
<name>A0A0B8QSS9_LACLL</name>
<comment type="caution">
    <text evidence="3">The sequence shown here is derived from an EMBL/GenBank/DDBJ whole genome shotgun (WGS) entry which is preliminary data.</text>
</comment>
<protein>
    <recommendedName>
        <fullName evidence="2">UPF0145 protein JCM5805K_1100</fullName>
    </recommendedName>
</protein>
<dbReference type="Gene3D" id="3.30.110.70">
    <property type="entry name" value="Hypothetical protein apc22750. Chain B"/>
    <property type="match status" value="1"/>
</dbReference>